<feature type="signal peptide" evidence="3">
    <location>
        <begin position="1"/>
        <end position="26"/>
    </location>
</feature>
<name>A0A7E4W7C6_PANRE</name>
<organism evidence="4 5">
    <name type="scientific">Panagrellus redivivus</name>
    <name type="common">Microworm</name>
    <dbReference type="NCBI Taxonomy" id="6233"/>
    <lineage>
        <taxon>Eukaryota</taxon>
        <taxon>Metazoa</taxon>
        <taxon>Ecdysozoa</taxon>
        <taxon>Nematoda</taxon>
        <taxon>Chromadorea</taxon>
        <taxon>Rhabditida</taxon>
        <taxon>Tylenchina</taxon>
        <taxon>Panagrolaimomorpha</taxon>
        <taxon>Panagrolaimoidea</taxon>
        <taxon>Panagrolaimidae</taxon>
        <taxon>Panagrellus</taxon>
    </lineage>
</organism>
<keyword evidence="2" id="KW-0812">Transmembrane</keyword>
<feature type="transmembrane region" description="Helical" evidence="2">
    <location>
        <begin position="150"/>
        <end position="177"/>
    </location>
</feature>
<keyword evidence="3" id="KW-0732">Signal</keyword>
<keyword evidence="2" id="KW-0472">Membrane</keyword>
<accession>A0A7E4W7C6</accession>
<evidence type="ECO:0000256" key="3">
    <source>
        <dbReference type="SAM" id="SignalP"/>
    </source>
</evidence>
<evidence type="ECO:0000313" key="4">
    <source>
        <dbReference type="Proteomes" id="UP000492821"/>
    </source>
</evidence>
<evidence type="ECO:0000256" key="2">
    <source>
        <dbReference type="SAM" id="Phobius"/>
    </source>
</evidence>
<sequence length="499" mass="57023">MRRFALWTALLSLCLFQCFLQDYVIATLAPATSLYPSFVDNGTLHDKLNNFTVRDLEQSNHLIMYGGEADYSELWYCQRIDLVEYLDKRNAQTVVKFLKDPQCDIFEVEFSSKSVKEYGTLVKRLTTTTEPPTTPETTTAPPLPLEPLPIVVYVTVGCFCATCIIASIIICGISNVLRSRRFKKQEELFFIVLRRHYAEQRKLNASAGRGKDVGMLTQEAFMANVEKVMEEDKIKEEISAVGDEAATPETFVKFMSLEPLYRRSQTRELIENSSVTCADSVTTTTQTPSRKKPKEAKSKIRTADMIQPPSSDNEWLQLSNESMTPWVYDDGVKRKKKGIEEYNALSQSTWEERVGELDSLIKIIKADLKVHGIKLNASAQTTPTSDVQSWLQSTTSLHRFIADCSVVLSPTVFKLRYKEQMTFLEEQKLAALYRSALLSVEKQHRIAFLQMVFHKFALLQKTTKQAPSTIKRSHPYPLLDRLRHHFPEYFAVFAKSNEK</sequence>
<protein>
    <submittedName>
        <fullName evidence="5">SAM domain-containing protein</fullName>
    </submittedName>
</protein>
<dbReference type="AlphaFoldDB" id="A0A7E4W7C6"/>
<dbReference type="Proteomes" id="UP000492821">
    <property type="component" value="Unassembled WGS sequence"/>
</dbReference>
<evidence type="ECO:0000256" key="1">
    <source>
        <dbReference type="SAM" id="MobiDB-lite"/>
    </source>
</evidence>
<dbReference type="WBParaSite" id="Pan_g7295.t1">
    <property type="protein sequence ID" value="Pan_g7295.t1"/>
    <property type="gene ID" value="Pan_g7295"/>
</dbReference>
<reference evidence="4" key="1">
    <citation type="journal article" date="2013" name="Genetics">
        <title>The draft genome and transcriptome of Panagrellus redivivus are shaped by the harsh demands of a free-living lifestyle.</title>
        <authorList>
            <person name="Srinivasan J."/>
            <person name="Dillman A.R."/>
            <person name="Macchietto M.G."/>
            <person name="Heikkinen L."/>
            <person name="Lakso M."/>
            <person name="Fracchia K.M."/>
            <person name="Antoshechkin I."/>
            <person name="Mortazavi A."/>
            <person name="Wong G."/>
            <person name="Sternberg P.W."/>
        </authorList>
    </citation>
    <scope>NUCLEOTIDE SEQUENCE [LARGE SCALE GENOMIC DNA]</scope>
    <source>
        <strain evidence="4">MT8872</strain>
    </source>
</reference>
<feature type="region of interest" description="Disordered" evidence="1">
    <location>
        <begin position="280"/>
        <end position="301"/>
    </location>
</feature>
<proteinExistence type="predicted"/>
<keyword evidence="2" id="KW-1133">Transmembrane helix</keyword>
<evidence type="ECO:0000313" key="5">
    <source>
        <dbReference type="WBParaSite" id="Pan_g7295.t1"/>
    </source>
</evidence>
<keyword evidence="4" id="KW-1185">Reference proteome</keyword>
<feature type="chain" id="PRO_5028837205" evidence="3">
    <location>
        <begin position="27"/>
        <end position="499"/>
    </location>
</feature>
<reference evidence="5" key="2">
    <citation type="submission" date="2020-10" db="UniProtKB">
        <authorList>
            <consortium name="WormBaseParasite"/>
        </authorList>
    </citation>
    <scope>IDENTIFICATION</scope>
</reference>